<dbReference type="EC" id="3.5.1.2" evidence="12"/>
<dbReference type="UniPathway" id="UPA00031">
    <property type="reaction ID" value="UER00010"/>
</dbReference>
<dbReference type="GO" id="GO:0004359">
    <property type="term" value="F:glutaminase activity"/>
    <property type="evidence" value="ECO:0007669"/>
    <property type="project" value="UniProtKB-EC"/>
</dbReference>
<dbReference type="HAMAP" id="MF_00278">
    <property type="entry name" value="HisH"/>
    <property type="match status" value="1"/>
</dbReference>
<keyword evidence="5 12" id="KW-0028">Amino-acid biosynthesis</keyword>
<comment type="subcellular location">
    <subcellularLocation>
        <location evidence="1 12">Cytoplasm</location>
    </subcellularLocation>
</comment>
<organism evidence="15 16">
    <name type="scientific">Orenia marismortui</name>
    <dbReference type="NCBI Taxonomy" id="46469"/>
    <lineage>
        <taxon>Bacteria</taxon>
        <taxon>Bacillati</taxon>
        <taxon>Bacillota</taxon>
        <taxon>Clostridia</taxon>
        <taxon>Halanaerobiales</taxon>
        <taxon>Halobacteroidaceae</taxon>
        <taxon>Orenia</taxon>
    </lineage>
</organism>
<evidence type="ECO:0000256" key="12">
    <source>
        <dbReference type="HAMAP-Rule" id="MF_00278"/>
    </source>
</evidence>
<comment type="function">
    <text evidence="12">IGPS catalyzes the conversion of PRFAR and glutamine to IGP, AICAR and glutamate. The HisH subunit catalyzes the hydrolysis of glutamine to glutamate and ammonia as part of the synthesis of IGP and AICAR. The resulting ammonia molecule is channeled to the active site of HisF.</text>
</comment>
<evidence type="ECO:0000256" key="10">
    <source>
        <dbReference type="ARBA" id="ARBA00047838"/>
    </source>
</evidence>
<dbReference type="GO" id="GO:0000105">
    <property type="term" value="P:L-histidine biosynthetic process"/>
    <property type="evidence" value="ECO:0007669"/>
    <property type="project" value="UniProtKB-UniRule"/>
</dbReference>
<evidence type="ECO:0000313" key="16">
    <source>
        <dbReference type="Proteomes" id="UP000295832"/>
    </source>
</evidence>
<name>A0A4R8GLW6_9FIRM</name>
<keyword evidence="15" id="KW-0808">Transferase</keyword>
<dbReference type="InterPro" id="IPR029062">
    <property type="entry name" value="Class_I_gatase-like"/>
</dbReference>
<proteinExistence type="inferred from homology"/>
<dbReference type="RefSeq" id="WP_018248757.1">
    <property type="nucleotide sequence ID" value="NZ_SOEG01000039.1"/>
</dbReference>
<dbReference type="PIRSF" id="PIRSF000495">
    <property type="entry name" value="Amidotransf_hisH"/>
    <property type="match status" value="1"/>
</dbReference>
<evidence type="ECO:0000256" key="8">
    <source>
        <dbReference type="ARBA" id="ARBA00023102"/>
    </source>
</evidence>
<keyword evidence="4 12" id="KW-0963">Cytoplasm</keyword>
<comment type="catalytic activity">
    <reaction evidence="10 12">
        <text>5-[(5-phospho-1-deoxy-D-ribulos-1-ylimino)methylamino]-1-(5-phospho-beta-D-ribosyl)imidazole-4-carboxamide + L-glutamine = D-erythro-1-(imidazol-4-yl)glycerol 3-phosphate + 5-amino-1-(5-phospho-beta-D-ribosyl)imidazole-4-carboxamide + L-glutamate + H(+)</text>
        <dbReference type="Rhea" id="RHEA:24793"/>
        <dbReference type="ChEBI" id="CHEBI:15378"/>
        <dbReference type="ChEBI" id="CHEBI:29985"/>
        <dbReference type="ChEBI" id="CHEBI:58278"/>
        <dbReference type="ChEBI" id="CHEBI:58359"/>
        <dbReference type="ChEBI" id="CHEBI:58475"/>
        <dbReference type="ChEBI" id="CHEBI:58525"/>
        <dbReference type="EC" id="4.3.2.10"/>
    </reaction>
</comment>
<evidence type="ECO:0000256" key="4">
    <source>
        <dbReference type="ARBA" id="ARBA00022490"/>
    </source>
</evidence>
<sequence>MIKIIDYGMGNLRSVQKSFEKVGYQAQISSNKYEILNADGIVLPGVGAFKDAMKNLQDLDLIDPIYQVINEGKPFLGVCLGFQLLFTESEEFGHSKGLDIISGSVKKFPNNLGLKIPHIGWNQLNIKQDNKLYEGLDDGEFQYFVHSYYVETENQDVIGATTDYGIEFVSSIAKDNIYGAQFHPEKSSEKGLQILKNFGKIVEEQ</sequence>
<comment type="caution">
    <text evidence="15">The sequence shown here is derived from an EMBL/GenBank/DDBJ whole genome shotgun (WGS) entry which is preliminary data.</text>
</comment>
<dbReference type="PANTHER" id="PTHR42701:SF1">
    <property type="entry name" value="IMIDAZOLE GLYCEROL PHOSPHATE SYNTHASE SUBUNIT HISH"/>
    <property type="match status" value="1"/>
</dbReference>
<evidence type="ECO:0000313" key="15">
    <source>
        <dbReference type="EMBL" id="TDX46605.1"/>
    </source>
</evidence>
<comment type="pathway">
    <text evidence="2 12">Amino-acid biosynthesis; L-histidine biosynthesis; L-histidine from 5-phospho-alpha-D-ribose 1-diphosphate: step 5/9.</text>
</comment>
<dbReference type="PROSITE" id="PS51273">
    <property type="entry name" value="GATASE_TYPE_1"/>
    <property type="match status" value="1"/>
</dbReference>
<dbReference type="Pfam" id="PF00117">
    <property type="entry name" value="GATase"/>
    <property type="match status" value="1"/>
</dbReference>
<accession>A0A4R8GLW6</accession>
<evidence type="ECO:0000256" key="3">
    <source>
        <dbReference type="ARBA" id="ARBA00011152"/>
    </source>
</evidence>
<evidence type="ECO:0000256" key="7">
    <source>
        <dbReference type="ARBA" id="ARBA00022962"/>
    </source>
</evidence>
<dbReference type="InterPro" id="IPR017926">
    <property type="entry name" value="GATASE"/>
</dbReference>
<keyword evidence="7 12" id="KW-0315">Glutamine amidotransferase</keyword>
<dbReference type="Gene3D" id="3.40.50.880">
    <property type="match status" value="1"/>
</dbReference>
<protein>
    <recommendedName>
        <fullName evidence="12">Imidazole glycerol phosphate synthase subunit HisH</fullName>
        <ecNumber evidence="12">4.3.2.10</ecNumber>
    </recommendedName>
    <alternativeName>
        <fullName evidence="12">IGP synthase glutaminase subunit</fullName>
        <ecNumber evidence="12">3.5.1.2</ecNumber>
    </alternativeName>
    <alternativeName>
        <fullName evidence="12">IGP synthase subunit HisH</fullName>
    </alternativeName>
    <alternativeName>
        <fullName evidence="12">ImGP synthase subunit HisH</fullName>
        <shortName evidence="12">IGPS subunit HisH</shortName>
    </alternativeName>
</protein>
<evidence type="ECO:0000259" key="14">
    <source>
        <dbReference type="Pfam" id="PF00117"/>
    </source>
</evidence>
<evidence type="ECO:0000256" key="13">
    <source>
        <dbReference type="PIRSR" id="PIRSR000495-1"/>
    </source>
</evidence>
<reference evidence="15 16" key="1">
    <citation type="submission" date="2019-03" db="EMBL/GenBank/DDBJ databases">
        <title>Subsurface microbial communities from deep shales in Ohio and West Virginia, USA.</title>
        <authorList>
            <person name="Wrighton K."/>
        </authorList>
    </citation>
    <scope>NUCLEOTIDE SEQUENCE [LARGE SCALE GENOMIC DNA]</scope>
    <source>
        <strain evidence="15 16">MSL 6dP</strain>
    </source>
</reference>
<feature type="active site" evidence="12 13">
    <location>
        <position position="183"/>
    </location>
</feature>
<dbReference type="AlphaFoldDB" id="A0A4R8GLW6"/>
<feature type="active site" description="Nucleophile" evidence="12 13">
    <location>
        <position position="79"/>
    </location>
</feature>
<evidence type="ECO:0000256" key="6">
    <source>
        <dbReference type="ARBA" id="ARBA00022801"/>
    </source>
</evidence>
<dbReference type="STRING" id="926561.GCA_000379025_01578"/>
<feature type="active site" evidence="12 13">
    <location>
        <position position="185"/>
    </location>
</feature>
<comment type="catalytic activity">
    <reaction evidence="11 12">
        <text>L-glutamine + H2O = L-glutamate + NH4(+)</text>
        <dbReference type="Rhea" id="RHEA:15889"/>
        <dbReference type="ChEBI" id="CHEBI:15377"/>
        <dbReference type="ChEBI" id="CHEBI:28938"/>
        <dbReference type="ChEBI" id="CHEBI:29985"/>
        <dbReference type="ChEBI" id="CHEBI:58359"/>
        <dbReference type="EC" id="3.5.1.2"/>
    </reaction>
</comment>
<dbReference type="GO" id="GO:0016829">
    <property type="term" value="F:lyase activity"/>
    <property type="evidence" value="ECO:0007669"/>
    <property type="project" value="UniProtKB-KW"/>
</dbReference>
<dbReference type="SUPFAM" id="SSF52317">
    <property type="entry name" value="Class I glutamine amidotransferase-like"/>
    <property type="match status" value="1"/>
</dbReference>
<dbReference type="EC" id="4.3.2.10" evidence="12"/>
<keyword evidence="6 12" id="KW-0378">Hydrolase</keyword>
<dbReference type="Proteomes" id="UP000295832">
    <property type="component" value="Unassembled WGS sequence"/>
</dbReference>
<evidence type="ECO:0000256" key="1">
    <source>
        <dbReference type="ARBA" id="ARBA00004496"/>
    </source>
</evidence>
<gene>
    <name evidence="12" type="primary">hisH</name>
    <name evidence="15" type="ORF">C7959_13920</name>
</gene>
<keyword evidence="9 12" id="KW-0456">Lyase</keyword>
<keyword evidence="16" id="KW-1185">Reference proteome</keyword>
<dbReference type="GO" id="GO:0005737">
    <property type="term" value="C:cytoplasm"/>
    <property type="evidence" value="ECO:0007669"/>
    <property type="project" value="UniProtKB-SubCell"/>
</dbReference>
<evidence type="ECO:0000256" key="5">
    <source>
        <dbReference type="ARBA" id="ARBA00022605"/>
    </source>
</evidence>
<dbReference type="NCBIfam" id="TIGR01855">
    <property type="entry name" value="IMP_synth_hisH"/>
    <property type="match status" value="1"/>
</dbReference>
<dbReference type="GO" id="GO:0000107">
    <property type="term" value="F:imidazoleglycerol-phosphate synthase activity"/>
    <property type="evidence" value="ECO:0007669"/>
    <property type="project" value="UniProtKB-UniRule"/>
</dbReference>
<dbReference type="CDD" id="cd01748">
    <property type="entry name" value="GATase1_IGP_Synthase"/>
    <property type="match status" value="1"/>
</dbReference>
<dbReference type="EMBL" id="SOEG01000039">
    <property type="protein sequence ID" value="TDX46605.1"/>
    <property type="molecule type" value="Genomic_DNA"/>
</dbReference>
<comment type="subunit">
    <text evidence="3 12">Heterodimer of HisH and HisF.</text>
</comment>
<evidence type="ECO:0000256" key="9">
    <source>
        <dbReference type="ARBA" id="ARBA00023239"/>
    </source>
</evidence>
<evidence type="ECO:0000256" key="11">
    <source>
        <dbReference type="ARBA" id="ARBA00049534"/>
    </source>
</evidence>
<keyword evidence="8 12" id="KW-0368">Histidine biosynthesis</keyword>
<dbReference type="FunFam" id="3.40.50.880:FF:000009">
    <property type="entry name" value="Imidazole glycerol phosphate synthase subunit HisH"/>
    <property type="match status" value="1"/>
</dbReference>
<dbReference type="InterPro" id="IPR010139">
    <property type="entry name" value="Imidazole-glycPsynth_HisH"/>
</dbReference>
<dbReference type="PANTHER" id="PTHR42701">
    <property type="entry name" value="IMIDAZOLE GLYCEROL PHOSPHATE SYNTHASE SUBUNIT HISH"/>
    <property type="match status" value="1"/>
</dbReference>
<evidence type="ECO:0000256" key="2">
    <source>
        <dbReference type="ARBA" id="ARBA00005091"/>
    </source>
</evidence>
<feature type="domain" description="Glutamine amidotransferase" evidence="14">
    <location>
        <begin position="4"/>
        <end position="198"/>
    </location>
</feature>